<feature type="domain" description="MOFRL" evidence="1">
    <location>
        <begin position="2"/>
        <end position="35"/>
    </location>
</feature>
<dbReference type="SUPFAM" id="SSF82544">
    <property type="entry name" value="GckA/TtuD-like"/>
    <property type="match status" value="1"/>
</dbReference>
<sequence>GENPKTLLDNNDSNKALNAAKDLLTTGPTGTNVADVQIMLLGAG</sequence>
<evidence type="ECO:0000259" key="1">
    <source>
        <dbReference type="Pfam" id="PF05161"/>
    </source>
</evidence>
<dbReference type="InterPro" id="IPR037035">
    <property type="entry name" value="GK-like_C_sf"/>
</dbReference>
<reference evidence="2 3" key="1">
    <citation type="submission" date="2022-10" db="EMBL/GenBank/DDBJ databases">
        <title>Defluviimonas sp. nov., isolated from ocean surface sediments.</title>
        <authorList>
            <person name="He W."/>
            <person name="Wang L."/>
            <person name="Zhang D.-F."/>
        </authorList>
    </citation>
    <scope>NUCLEOTIDE SEQUENCE [LARGE SCALE GENOMIC DNA]</scope>
    <source>
        <strain evidence="2 3">WL0024</strain>
    </source>
</reference>
<evidence type="ECO:0000313" key="2">
    <source>
        <dbReference type="EMBL" id="MCU9850636.1"/>
    </source>
</evidence>
<organism evidence="2 3">
    <name type="scientific">Albidovulum salinarum</name>
    <dbReference type="NCBI Taxonomy" id="2984153"/>
    <lineage>
        <taxon>Bacteria</taxon>
        <taxon>Pseudomonadati</taxon>
        <taxon>Pseudomonadota</taxon>
        <taxon>Alphaproteobacteria</taxon>
        <taxon>Rhodobacterales</taxon>
        <taxon>Paracoccaceae</taxon>
        <taxon>Albidovulum</taxon>
    </lineage>
</organism>
<dbReference type="Proteomes" id="UP001209535">
    <property type="component" value="Unassembled WGS sequence"/>
</dbReference>
<keyword evidence="3" id="KW-1185">Reference proteome</keyword>
<gene>
    <name evidence="2" type="ORF">OEZ60_21960</name>
</gene>
<keyword evidence="2" id="KW-0418">Kinase</keyword>
<keyword evidence="2" id="KW-0808">Transferase</keyword>
<accession>A0ABT2X9L2</accession>
<dbReference type="Gene3D" id="3.40.1480.10">
    <property type="entry name" value="MOFRL domain"/>
    <property type="match status" value="1"/>
</dbReference>
<dbReference type="GO" id="GO:0016301">
    <property type="term" value="F:kinase activity"/>
    <property type="evidence" value="ECO:0007669"/>
    <property type="project" value="UniProtKB-KW"/>
</dbReference>
<protein>
    <submittedName>
        <fullName evidence="2">Glycerate kinase</fullName>
    </submittedName>
</protein>
<evidence type="ECO:0000313" key="3">
    <source>
        <dbReference type="Proteomes" id="UP001209535"/>
    </source>
</evidence>
<dbReference type="RefSeq" id="WP_317852859.1">
    <property type="nucleotide sequence ID" value="NZ_JAOVQO010000050.1"/>
</dbReference>
<name>A0ABT2X9L2_9RHOB</name>
<dbReference type="InterPro" id="IPR007835">
    <property type="entry name" value="MOFRL"/>
</dbReference>
<feature type="non-terminal residue" evidence="2">
    <location>
        <position position="1"/>
    </location>
</feature>
<dbReference type="Pfam" id="PF05161">
    <property type="entry name" value="MOFRL"/>
    <property type="match status" value="1"/>
</dbReference>
<proteinExistence type="predicted"/>
<comment type="caution">
    <text evidence="2">The sequence shown here is derived from an EMBL/GenBank/DDBJ whole genome shotgun (WGS) entry which is preliminary data.</text>
</comment>
<dbReference type="EMBL" id="JAOVQO010000050">
    <property type="protein sequence ID" value="MCU9850636.1"/>
    <property type="molecule type" value="Genomic_DNA"/>
</dbReference>